<dbReference type="RefSeq" id="WP_425344379.1">
    <property type="nucleotide sequence ID" value="NZ_JBGUBD010000002.1"/>
</dbReference>
<evidence type="ECO:0000256" key="2">
    <source>
        <dbReference type="ARBA" id="ARBA00023295"/>
    </source>
</evidence>
<dbReference type="Gene3D" id="3.20.20.80">
    <property type="entry name" value="Glycosidases"/>
    <property type="match status" value="1"/>
</dbReference>
<reference evidence="4 5" key="1">
    <citation type="submission" date="2024-08" db="EMBL/GenBank/DDBJ databases">
        <title>Whole-genome sequencing of halo(alkali)philic microorganisms from hypersaline lakes.</title>
        <authorList>
            <person name="Sorokin D.Y."/>
            <person name="Merkel A.Y."/>
            <person name="Messina E."/>
            <person name="Yakimov M."/>
        </authorList>
    </citation>
    <scope>NUCLEOTIDE SEQUENCE [LARGE SCALE GENOMIC DNA]</scope>
    <source>
        <strain evidence="4 5">AB-hyl4</strain>
    </source>
</reference>
<comment type="similarity">
    <text evidence="1">Belongs to the glycosyl hydrolase 2 family.</text>
</comment>
<keyword evidence="5" id="KW-1185">Reference proteome</keyword>
<evidence type="ECO:0000313" key="5">
    <source>
        <dbReference type="Proteomes" id="UP001575105"/>
    </source>
</evidence>
<dbReference type="Pfam" id="PF00703">
    <property type="entry name" value="Glyco_hydro_2"/>
    <property type="match status" value="1"/>
</dbReference>
<evidence type="ECO:0000259" key="3">
    <source>
        <dbReference type="Pfam" id="PF00703"/>
    </source>
</evidence>
<sequence>MRSPLRFDSIRPLVRYVDDEQAVVEAQFLAAARFPHDATPWLNRQVEVAVEIHGTDGFEDETRQLVQLEAGLGSVRLELVHPQRWWPAGMGEQSLYEFAMTMIADGKTIDRRSVTLGLTSVREDPDTAGEPEPRLLVNGQVCAIRSVLMVDRVDENQLLPAGGDSLLLVRDHYGPDLLYQAADRAGVLLVQCVPVHPTGRPEVDVAAQVERLGTHPSLAGWFVGHLGQISDDIARCIQDLDPTRSVFRQFPVDTLDTAA</sequence>
<dbReference type="SUPFAM" id="SSF51445">
    <property type="entry name" value="(Trans)glycosidases"/>
    <property type="match status" value="1"/>
</dbReference>
<evidence type="ECO:0000256" key="1">
    <source>
        <dbReference type="ARBA" id="ARBA00007401"/>
    </source>
</evidence>
<dbReference type="SUPFAM" id="SSF49303">
    <property type="entry name" value="beta-Galactosidase/glucuronidase domain"/>
    <property type="match status" value="1"/>
</dbReference>
<gene>
    <name evidence="4" type="ORF">ACERK3_04015</name>
</gene>
<organism evidence="4 5">
    <name type="scientific">Natronomicrosphaera hydrolytica</name>
    <dbReference type="NCBI Taxonomy" id="3242702"/>
    <lineage>
        <taxon>Bacteria</taxon>
        <taxon>Pseudomonadati</taxon>
        <taxon>Planctomycetota</taxon>
        <taxon>Phycisphaerae</taxon>
        <taxon>Phycisphaerales</taxon>
        <taxon>Phycisphaeraceae</taxon>
        <taxon>Natronomicrosphaera</taxon>
    </lineage>
</organism>
<keyword evidence="2" id="KW-0326">Glycosidase</keyword>
<dbReference type="InterPro" id="IPR017853">
    <property type="entry name" value="GH"/>
</dbReference>
<dbReference type="PANTHER" id="PTHR43730">
    <property type="entry name" value="BETA-MANNOSIDASE"/>
    <property type="match status" value="1"/>
</dbReference>
<feature type="domain" description="Glycoside hydrolase family 2 immunoglobulin-like beta-sandwich" evidence="3">
    <location>
        <begin position="50"/>
        <end position="118"/>
    </location>
</feature>
<dbReference type="InterPro" id="IPR050887">
    <property type="entry name" value="Beta-mannosidase_GH2"/>
</dbReference>
<dbReference type="EMBL" id="JBGUBD010000002">
    <property type="protein sequence ID" value="MFA9477455.1"/>
    <property type="molecule type" value="Genomic_DNA"/>
</dbReference>
<comment type="caution">
    <text evidence="4">The sequence shown here is derived from an EMBL/GenBank/DDBJ whole genome shotgun (WGS) entry which is preliminary data.</text>
</comment>
<dbReference type="InterPro" id="IPR006102">
    <property type="entry name" value="Ig-like_GH2"/>
</dbReference>
<dbReference type="Gene3D" id="2.60.40.10">
    <property type="entry name" value="Immunoglobulins"/>
    <property type="match status" value="1"/>
</dbReference>
<dbReference type="InterPro" id="IPR036156">
    <property type="entry name" value="Beta-gal/glucu_dom_sf"/>
</dbReference>
<protein>
    <recommendedName>
        <fullName evidence="3">Glycoside hydrolase family 2 immunoglobulin-like beta-sandwich domain-containing protein</fullName>
    </recommendedName>
</protein>
<dbReference type="PANTHER" id="PTHR43730:SF1">
    <property type="entry name" value="BETA-MANNOSIDASE"/>
    <property type="match status" value="1"/>
</dbReference>
<accession>A0ABV4U1I3</accession>
<dbReference type="Proteomes" id="UP001575105">
    <property type="component" value="Unassembled WGS sequence"/>
</dbReference>
<keyword evidence="2" id="KW-0378">Hydrolase</keyword>
<proteinExistence type="inferred from homology"/>
<evidence type="ECO:0000313" key="4">
    <source>
        <dbReference type="EMBL" id="MFA9477455.1"/>
    </source>
</evidence>
<name>A0ABV4U1I3_9BACT</name>
<dbReference type="InterPro" id="IPR013783">
    <property type="entry name" value="Ig-like_fold"/>
</dbReference>